<evidence type="ECO:0000256" key="2">
    <source>
        <dbReference type="SAM" id="Phobius"/>
    </source>
</evidence>
<name>A0ABT4BIX4_9ACTN</name>
<evidence type="ECO:0000313" key="4">
    <source>
        <dbReference type="EMBL" id="MCY1145545.1"/>
    </source>
</evidence>
<dbReference type="InterPro" id="IPR000157">
    <property type="entry name" value="TIR_dom"/>
</dbReference>
<dbReference type="Gene3D" id="3.40.50.10140">
    <property type="entry name" value="Toll/interleukin-1 receptor homology (TIR) domain"/>
    <property type="match status" value="1"/>
</dbReference>
<dbReference type="SUPFAM" id="SSF50370">
    <property type="entry name" value="Ricin B-like lectins"/>
    <property type="match status" value="1"/>
</dbReference>
<evidence type="ECO:0000256" key="1">
    <source>
        <dbReference type="SAM" id="MobiDB-lite"/>
    </source>
</evidence>
<dbReference type="EMBL" id="JAPNTZ010000027">
    <property type="protein sequence ID" value="MCY1145545.1"/>
    <property type="molecule type" value="Genomic_DNA"/>
</dbReference>
<dbReference type="SUPFAM" id="SSF52200">
    <property type="entry name" value="Toll/Interleukin receptor TIR domain"/>
    <property type="match status" value="1"/>
</dbReference>
<dbReference type="Proteomes" id="UP001151002">
    <property type="component" value="Unassembled WGS sequence"/>
</dbReference>
<feature type="transmembrane region" description="Helical" evidence="2">
    <location>
        <begin position="150"/>
        <end position="170"/>
    </location>
</feature>
<keyword evidence="5" id="KW-1185">Reference proteome</keyword>
<keyword evidence="2" id="KW-1133">Transmembrane helix</keyword>
<sequence length="324" mass="36354">MDEHVFLSYARADQRYAADLAEHLNDRGLKVWYDHEIPAGSRWDQLLEKRIVECAAMLVVVTEKTESSNWVARELTLAERTGKVIVPLLRSGQMWWRLDSTQYIDVRDGHLPDEAAVRNAIEANRSDRDGRPQTRAPSTMPHRSRKRRGWWIAGLATCVVAATATAVVLLNPDDPEASPDIPFELGELQAHGDTCVEARSFERRAEGAIVLLPCTHAANQYVNAIKSGDSVSYKLKFKDEDRCLVALTSELVGTEICAAAATWRFSNIDRGDSKTSSWEIRYTGVKEQQCLTLPTVGPAPRVLTMTECGKIANTQRWWIDHPAR</sequence>
<reference evidence="4" key="1">
    <citation type="submission" date="2022-11" db="EMBL/GenBank/DDBJ databases">
        <authorList>
            <person name="Somphong A."/>
            <person name="Phongsopitanun W."/>
        </authorList>
    </citation>
    <scope>NUCLEOTIDE SEQUENCE</scope>
    <source>
        <strain evidence="4">Pm04-4</strain>
    </source>
</reference>
<dbReference type="RefSeq" id="WP_267570164.1">
    <property type="nucleotide sequence ID" value="NZ_JAPNTZ010000027.1"/>
</dbReference>
<keyword evidence="2" id="KW-0812">Transmembrane</keyword>
<organism evidence="4 5">
    <name type="scientific">Paractinoplanes pyxinae</name>
    <dbReference type="NCBI Taxonomy" id="2997416"/>
    <lineage>
        <taxon>Bacteria</taxon>
        <taxon>Bacillati</taxon>
        <taxon>Actinomycetota</taxon>
        <taxon>Actinomycetes</taxon>
        <taxon>Micromonosporales</taxon>
        <taxon>Micromonosporaceae</taxon>
        <taxon>Paractinoplanes</taxon>
    </lineage>
</organism>
<accession>A0ABT4BIX4</accession>
<proteinExistence type="predicted"/>
<dbReference type="InterPro" id="IPR035992">
    <property type="entry name" value="Ricin_B-like_lectins"/>
</dbReference>
<keyword evidence="2" id="KW-0472">Membrane</keyword>
<protein>
    <submittedName>
        <fullName evidence="4">Toll/interleukin-1 receptor domain-containing protein</fullName>
    </submittedName>
</protein>
<evidence type="ECO:0000313" key="5">
    <source>
        <dbReference type="Proteomes" id="UP001151002"/>
    </source>
</evidence>
<feature type="region of interest" description="Disordered" evidence="1">
    <location>
        <begin position="122"/>
        <end position="145"/>
    </location>
</feature>
<feature type="domain" description="TIR" evidence="3">
    <location>
        <begin position="1"/>
        <end position="121"/>
    </location>
</feature>
<dbReference type="PROSITE" id="PS50231">
    <property type="entry name" value="RICIN_B_LECTIN"/>
    <property type="match status" value="1"/>
</dbReference>
<evidence type="ECO:0000259" key="3">
    <source>
        <dbReference type="PROSITE" id="PS50104"/>
    </source>
</evidence>
<dbReference type="Pfam" id="PF13676">
    <property type="entry name" value="TIR_2"/>
    <property type="match status" value="1"/>
</dbReference>
<keyword evidence="4" id="KW-0675">Receptor</keyword>
<dbReference type="CDD" id="cd00161">
    <property type="entry name" value="beta-trefoil_Ricin-like"/>
    <property type="match status" value="1"/>
</dbReference>
<dbReference type="InterPro" id="IPR035897">
    <property type="entry name" value="Toll_tir_struct_dom_sf"/>
</dbReference>
<comment type="caution">
    <text evidence="4">The sequence shown here is derived from an EMBL/GenBank/DDBJ whole genome shotgun (WGS) entry which is preliminary data.</text>
</comment>
<dbReference type="PROSITE" id="PS50104">
    <property type="entry name" value="TIR"/>
    <property type="match status" value="1"/>
</dbReference>
<gene>
    <name evidence="4" type="ORF">OWR29_46725</name>
</gene>
<dbReference type="Gene3D" id="2.80.10.50">
    <property type="match status" value="1"/>
</dbReference>